<dbReference type="CDD" id="cd00093">
    <property type="entry name" value="HTH_XRE"/>
    <property type="match status" value="1"/>
</dbReference>
<dbReference type="GO" id="GO:0003677">
    <property type="term" value="F:DNA binding"/>
    <property type="evidence" value="ECO:0007669"/>
    <property type="project" value="InterPro"/>
</dbReference>
<evidence type="ECO:0000313" key="2">
    <source>
        <dbReference type="EMBL" id="GIQ69924.1"/>
    </source>
</evidence>
<dbReference type="AlphaFoldDB" id="A0A8J4H6Q9"/>
<protein>
    <recommendedName>
        <fullName evidence="1">HTH cro/C1-type domain-containing protein</fullName>
    </recommendedName>
</protein>
<feature type="domain" description="HTH cro/C1-type" evidence="1">
    <location>
        <begin position="288"/>
        <end position="343"/>
    </location>
</feature>
<comment type="caution">
    <text evidence="2">The sequence shown here is derived from an EMBL/GenBank/DDBJ whole genome shotgun (WGS) entry which is preliminary data.</text>
</comment>
<dbReference type="PROSITE" id="PS50943">
    <property type="entry name" value="HTH_CROC1"/>
    <property type="match status" value="1"/>
</dbReference>
<dbReference type="Gene3D" id="3.30.450.20">
    <property type="entry name" value="PAS domain"/>
    <property type="match status" value="1"/>
</dbReference>
<name>A0A8J4H6Q9_9BACL</name>
<dbReference type="Pfam" id="PF13443">
    <property type="entry name" value="HTH_26"/>
    <property type="match status" value="1"/>
</dbReference>
<keyword evidence="3" id="KW-1185">Reference proteome</keyword>
<dbReference type="InterPro" id="IPR035965">
    <property type="entry name" value="PAS-like_dom_sf"/>
</dbReference>
<sequence>MRRGRPKASNPRRYRLPDIRLTKQEHDMIHLKASLYQGGNISAYIRDLVARDCRQMDGTLACICGSSERISVFEEALMPPGSAQAPPVLLRNLPAIRCLNCGAVTLHEQARETFASIVAEERRGSLDGQSYDFLVYAGMTRWVSCREITEVELTAKHGDAAILRIGLDDSVRSCNANIEALTGYKMQEFVSHPRDMLVSLHDLVRDPRIEPLYTGTPVVFHTRLFHKKGYALDIRVEGVPDWQRDGRLLGFYLVLRHIGPGRRMAQKLLFDRGGEEACAGPIDLGRMLRMLMAERDINTTELSDKSGVSVTTISNLRNGRIRQPKKSTLEAVARALGVDSEVLESH</sequence>
<dbReference type="Proteomes" id="UP000677918">
    <property type="component" value="Unassembled WGS sequence"/>
</dbReference>
<organism evidence="2 3">
    <name type="scientific">Xylanibacillus composti</name>
    <dbReference type="NCBI Taxonomy" id="1572762"/>
    <lineage>
        <taxon>Bacteria</taxon>
        <taxon>Bacillati</taxon>
        <taxon>Bacillota</taxon>
        <taxon>Bacilli</taxon>
        <taxon>Bacillales</taxon>
        <taxon>Paenibacillaceae</taxon>
        <taxon>Xylanibacillus</taxon>
    </lineage>
</organism>
<dbReference type="SMART" id="SM00530">
    <property type="entry name" value="HTH_XRE"/>
    <property type="match status" value="1"/>
</dbReference>
<gene>
    <name evidence="2" type="ORF">XYCOK13_27480</name>
</gene>
<evidence type="ECO:0000313" key="3">
    <source>
        <dbReference type="Proteomes" id="UP000677918"/>
    </source>
</evidence>
<dbReference type="SUPFAM" id="SSF47413">
    <property type="entry name" value="lambda repressor-like DNA-binding domains"/>
    <property type="match status" value="1"/>
</dbReference>
<dbReference type="InterPro" id="IPR001387">
    <property type="entry name" value="Cro/C1-type_HTH"/>
</dbReference>
<evidence type="ECO:0000259" key="1">
    <source>
        <dbReference type="PROSITE" id="PS50943"/>
    </source>
</evidence>
<accession>A0A8J4H6Q9</accession>
<dbReference type="InterPro" id="IPR010982">
    <property type="entry name" value="Lambda_DNA-bd_dom_sf"/>
</dbReference>
<dbReference type="Gene3D" id="1.10.260.40">
    <property type="entry name" value="lambda repressor-like DNA-binding domains"/>
    <property type="match status" value="1"/>
</dbReference>
<dbReference type="SUPFAM" id="SSF55785">
    <property type="entry name" value="PYP-like sensor domain (PAS domain)"/>
    <property type="match status" value="1"/>
</dbReference>
<reference evidence="2" key="1">
    <citation type="submission" date="2021-04" db="EMBL/GenBank/DDBJ databases">
        <title>Draft genome sequence of Xylanibacillus composti strain K13.</title>
        <authorList>
            <person name="Uke A."/>
            <person name="Chhe C."/>
            <person name="Baramee S."/>
            <person name="Kosugi A."/>
        </authorList>
    </citation>
    <scope>NUCLEOTIDE SEQUENCE</scope>
    <source>
        <strain evidence="2">K13</strain>
    </source>
</reference>
<dbReference type="EMBL" id="BOVK01000037">
    <property type="protein sequence ID" value="GIQ69924.1"/>
    <property type="molecule type" value="Genomic_DNA"/>
</dbReference>
<proteinExistence type="predicted"/>